<dbReference type="SUPFAM" id="SSF52172">
    <property type="entry name" value="CheY-like"/>
    <property type="match status" value="1"/>
</dbReference>
<evidence type="ECO:0000313" key="4">
    <source>
        <dbReference type="EMBL" id="GAA4895764.1"/>
    </source>
</evidence>
<dbReference type="Gene3D" id="3.40.50.2300">
    <property type="match status" value="1"/>
</dbReference>
<dbReference type="Pfam" id="PF04397">
    <property type="entry name" value="LytTR"/>
    <property type="match status" value="1"/>
</dbReference>
<sequence>MIKTIIVDDEQHCIDAIIKLTSKYKTVFNVIGCYKTVTDAIVATKILNPDLVFLDVEIDNQTGFDYLEQIRDINFQVVFTTAHNKYAAKAFKFSALHYLLKPIDIDDFGEAVKRVTNGSTLKNLEENINVLMHNLKMKNAEKRITINTATDFRVLEVSEILYCQSDINYTDIFTIDHEKITSAKTLKSYDDLLTDCNFYRVDQSYLVNLKYVKKYTRGKPAYAIMSNGAKIKVSLNKKEGFLKALTGF</sequence>
<feature type="modified residue" description="4-aspartylphosphate" evidence="1">
    <location>
        <position position="55"/>
    </location>
</feature>
<keyword evidence="5" id="KW-1185">Reference proteome</keyword>
<feature type="domain" description="Response regulatory" evidence="2">
    <location>
        <begin position="3"/>
        <end position="116"/>
    </location>
</feature>
<dbReference type="InterPro" id="IPR007492">
    <property type="entry name" value="LytTR_DNA-bd_dom"/>
</dbReference>
<dbReference type="SMART" id="SM00850">
    <property type="entry name" value="LytTR"/>
    <property type="match status" value="1"/>
</dbReference>
<dbReference type="RefSeq" id="WP_345274065.1">
    <property type="nucleotide sequence ID" value="NZ_BAABJH010000002.1"/>
</dbReference>
<dbReference type="Gene3D" id="2.40.50.1020">
    <property type="entry name" value="LytTr DNA-binding domain"/>
    <property type="match status" value="1"/>
</dbReference>
<protein>
    <submittedName>
        <fullName evidence="4">LytTR family DNA-binding domain-containing protein</fullName>
    </submittedName>
</protein>
<dbReference type="Pfam" id="PF00072">
    <property type="entry name" value="Response_reg"/>
    <property type="match status" value="1"/>
</dbReference>
<evidence type="ECO:0000259" key="2">
    <source>
        <dbReference type="PROSITE" id="PS50110"/>
    </source>
</evidence>
<gene>
    <name evidence="4" type="ORF">GCM10023311_20640</name>
</gene>
<evidence type="ECO:0000259" key="3">
    <source>
        <dbReference type="PROSITE" id="PS50930"/>
    </source>
</evidence>
<proteinExistence type="predicted"/>
<keyword evidence="1" id="KW-0597">Phosphoprotein</keyword>
<dbReference type="Proteomes" id="UP001500433">
    <property type="component" value="Unassembled WGS sequence"/>
</dbReference>
<dbReference type="InterPro" id="IPR046947">
    <property type="entry name" value="LytR-like"/>
</dbReference>
<reference evidence="5" key="1">
    <citation type="journal article" date="2019" name="Int. J. Syst. Evol. Microbiol.">
        <title>The Global Catalogue of Microorganisms (GCM) 10K type strain sequencing project: providing services to taxonomists for standard genome sequencing and annotation.</title>
        <authorList>
            <consortium name="The Broad Institute Genomics Platform"/>
            <consortium name="The Broad Institute Genome Sequencing Center for Infectious Disease"/>
            <person name="Wu L."/>
            <person name="Ma J."/>
        </authorList>
    </citation>
    <scope>NUCLEOTIDE SEQUENCE [LARGE SCALE GENOMIC DNA]</scope>
    <source>
        <strain evidence="5">JCM 18274</strain>
    </source>
</reference>
<dbReference type="PANTHER" id="PTHR37299:SF1">
    <property type="entry name" value="STAGE 0 SPORULATION PROTEIN A HOMOLOG"/>
    <property type="match status" value="1"/>
</dbReference>
<keyword evidence="4" id="KW-0238">DNA-binding</keyword>
<evidence type="ECO:0000256" key="1">
    <source>
        <dbReference type="PROSITE-ProRule" id="PRU00169"/>
    </source>
</evidence>
<dbReference type="PROSITE" id="PS50930">
    <property type="entry name" value="HTH_LYTTR"/>
    <property type="match status" value="1"/>
</dbReference>
<dbReference type="PROSITE" id="PS50110">
    <property type="entry name" value="RESPONSE_REGULATORY"/>
    <property type="match status" value="1"/>
</dbReference>
<dbReference type="GO" id="GO:0003677">
    <property type="term" value="F:DNA binding"/>
    <property type="evidence" value="ECO:0007669"/>
    <property type="project" value="UniProtKB-KW"/>
</dbReference>
<accession>A0ABP9F7F5</accession>
<organism evidence="4 5">
    <name type="scientific">Flaviramulus aquimarinus</name>
    <dbReference type="NCBI Taxonomy" id="1170456"/>
    <lineage>
        <taxon>Bacteria</taxon>
        <taxon>Pseudomonadati</taxon>
        <taxon>Bacteroidota</taxon>
        <taxon>Flavobacteriia</taxon>
        <taxon>Flavobacteriales</taxon>
        <taxon>Flavobacteriaceae</taxon>
        <taxon>Flaviramulus</taxon>
    </lineage>
</organism>
<dbReference type="InterPro" id="IPR011006">
    <property type="entry name" value="CheY-like_superfamily"/>
</dbReference>
<dbReference type="EMBL" id="BAABJH010000002">
    <property type="protein sequence ID" value="GAA4895764.1"/>
    <property type="molecule type" value="Genomic_DNA"/>
</dbReference>
<name>A0ABP9F7F5_9FLAO</name>
<evidence type="ECO:0000313" key="5">
    <source>
        <dbReference type="Proteomes" id="UP001500433"/>
    </source>
</evidence>
<feature type="domain" description="HTH LytTR-type" evidence="3">
    <location>
        <begin position="144"/>
        <end position="247"/>
    </location>
</feature>
<dbReference type="PANTHER" id="PTHR37299">
    <property type="entry name" value="TRANSCRIPTIONAL REGULATOR-RELATED"/>
    <property type="match status" value="1"/>
</dbReference>
<comment type="caution">
    <text evidence="4">The sequence shown here is derived from an EMBL/GenBank/DDBJ whole genome shotgun (WGS) entry which is preliminary data.</text>
</comment>
<dbReference type="InterPro" id="IPR001789">
    <property type="entry name" value="Sig_transdc_resp-reg_receiver"/>
</dbReference>
<dbReference type="SMART" id="SM00448">
    <property type="entry name" value="REC"/>
    <property type="match status" value="1"/>
</dbReference>